<dbReference type="FunFam" id="1.10.287.130:FF:000038">
    <property type="entry name" value="Sensory transduction histidine kinase"/>
    <property type="match status" value="1"/>
</dbReference>
<keyword evidence="8" id="KW-0067">ATP-binding</keyword>
<accession>A0A7W9E7T8</accession>
<dbReference type="GO" id="GO:0009927">
    <property type="term" value="F:histidine phosphotransfer kinase activity"/>
    <property type="evidence" value="ECO:0007669"/>
    <property type="project" value="TreeGrafter"/>
</dbReference>
<dbReference type="Pfam" id="PF02518">
    <property type="entry name" value="HATPase_c"/>
    <property type="match status" value="1"/>
</dbReference>
<keyword evidence="10 11" id="KW-0472">Membrane</keyword>
<proteinExistence type="predicted"/>
<dbReference type="InterPro" id="IPR004358">
    <property type="entry name" value="Sig_transdc_His_kin-like_C"/>
</dbReference>
<evidence type="ECO:0000256" key="11">
    <source>
        <dbReference type="SAM" id="Phobius"/>
    </source>
</evidence>
<keyword evidence="5 13" id="KW-0808">Transferase</keyword>
<comment type="catalytic activity">
    <reaction evidence="1">
        <text>ATP + protein L-histidine = ADP + protein N-phospho-L-histidine.</text>
        <dbReference type="EC" id="2.7.13.3"/>
    </reaction>
</comment>
<evidence type="ECO:0000313" key="14">
    <source>
        <dbReference type="Proteomes" id="UP000548978"/>
    </source>
</evidence>
<dbReference type="SMART" id="SM00387">
    <property type="entry name" value="HATPase_c"/>
    <property type="match status" value="1"/>
</dbReference>
<evidence type="ECO:0000256" key="3">
    <source>
        <dbReference type="ARBA" id="ARBA00012438"/>
    </source>
</evidence>
<dbReference type="InterPro" id="IPR003661">
    <property type="entry name" value="HisK_dim/P_dom"/>
</dbReference>
<evidence type="ECO:0000256" key="8">
    <source>
        <dbReference type="ARBA" id="ARBA00022840"/>
    </source>
</evidence>
<evidence type="ECO:0000256" key="9">
    <source>
        <dbReference type="ARBA" id="ARBA00023012"/>
    </source>
</evidence>
<feature type="transmembrane region" description="Helical" evidence="11">
    <location>
        <begin position="126"/>
        <end position="146"/>
    </location>
</feature>
<evidence type="ECO:0000259" key="12">
    <source>
        <dbReference type="PROSITE" id="PS50109"/>
    </source>
</evidence>
<dbReference type="Proteomes" id="UP000548978">
    <property type="component" value="Unassembled WGS sequence"/>
</dbReference>
<dbReference type="EMBL" id="JACIJB010000001">
    <property type="protein sequence ID" value="MBB5660025.1"/>
    <property type="molecule type" value="Genomic_DNA"/>
</dbReference>
<sequence>MPLSSSPVRSGRPVGDLPALTASHAAWAAMTALAALGLRVIEPGPGLHGPVFFGMLAMAVPGLAGLTLLWRDGVRARLAVLGIWSLAAAVTALLSGGIGGSLSGYLLMPVAAGILLGSGRPGGLKLALLGTAASAISALIGMGAALMGDPSVALPVTAAFSALSAAGATAVALQLAWRLREQELGEALSSVARVETVLSAQPGLTLVLDGTARVLAAYGVPPQPLPVAPLLDEGLMAAVHAPDRQTLMAALKRAGEGGEAQIRFTPRKALDRRIALLVRRMDSPDGELRLIAQAFDATDAYVREVALDTARAEAEATSRSKSRFLATMSHELRTPLNAVLGFADIMRQSLFGPLPARYADYAQSIHSAGEHLLDLINDVLDVSKIEAERYQLSMERFDAREVLSDALALVRPRADETGVHLSTVLPSEPVMVEADRRALKQIALNLLSNAVKFTPADGSVTVTVEGIGPYLELVISDTGTGIAPEDLKRLGKPFEQAGGEAQRAQGTGLGLSLARALSELHGGRLSIDSTLGEGTAVTVRLPVHKHQVEEGQHPGAEIIAFSPAASQSSEP</sequence>
<evidence type="ECO:0000256" key="4">
    <source>
        <dbReference type="ARBA" id="ARBA00022553"/>
    </source>
</evidence>
<name>A0A7W9E7T8_9CAUL</name>
<dbReference type="GO" id="GO:0005524">
    <property type="term" value="F:ATP binding"/>
    <property type="evidence" value="ECO:0007669"/>
    <property type="project" value="UniProtKB-KW"/>
</dbReference>
<gene>
    <name evidence="13" type="ORF">FHS65_000743</name>
</gene>
<keyword evidence="7 13" id="KW-0418">Kinase</keyword>
<comment type="caution">
    <text evidence="13">The sequence shown here is derived from an EMBL/GenBank/DDBJ whole genome shotgun (WGS) entry which is preliminary data.</text>
</comment>
<keyword evidence="6" id="KW-0547">Nucleotide-binding</keyword>
<dbReference type="GO" id="GO:0005886">
    <property type="term" value="C:plasma membrane"/>
    <property type="evidence" value="ECO:0007669"/>
    <property type="project" value="TreeGrafter"/>
</dbReference>
<dbReference type="PANTHER" id="PTHR43047:SF63">
    <property type="entry name" value="HISTIDINE KINASE"/>
    <property type="match status" value="1"/>
</dbReference>
<dbReference type="CDD" id="cd16922">
    <property type="entry name" value="HATPase_EvgS-ArcB-TorS-like"/>
    <property type="match status" value="1"/>
</dbReference>
<keyword evidence="14" id="KW-1185">Reference proteome</keyword>
<organism evidence="13 14">
    <name type="scientific">Brevundimonas halotolerans</name>
    <dbReference type="NCBI Taxonomy" id="69670"/>
    <lineage>
        <taxon>Bacteria</taxon>
        <taxon>Pseudomonadati</taxon>
        <taxon>Pseudomonadota</taxon>
        <taxon>Alphaproteobacteria</taxon>
        <taxon>Caulobacterales</taxon>
        <taxon>Caulobacteraceae</taxon>
        <taxon>Brevundimonas</taxon>
    </lineage>
</organism>
<feature type="domain" description="Histidine kinase" evidence="12">
    <location>
        <begin position="327"/>
        <end position="545"/>
    </location>
</feature>
<dbReference type="InterPro" id="IPR036097">
    <property type="entry name" value="HisK_dim/P_sf"/>
</dbReference>
<dbReference type="InterPro" id="IPR036890">
    <property type="entry name" value="HATPase_C_sf"/>
</dbReference>
<dbReference type="InterPro" id="IPR003594">
    <property type="entry name" value="HATPase_dom"/>
</dbReference>
<dbReference type="SUPFAM" id="SSF47384">
    <property type="entry name" value="Homodimeric domain of signal transducing histidine kinase"/>
    <property type="match status" value="1"/>
</dbReference>
<dbReference type="RefSeq" id="WP_241153088.1">
    <property type="nucleotide sequence ID" value="NZ_JACIJB010000001.1"/>
</dbReference>
<evidence type="ECO:0000256" key="5">
    <source>
        <dbReference type="ARBA" id="ARBA00022679"/>
    </source>
</evidence>
<dbReference type="Gene3D" id="1.10.287.130">
    <property type="match status" value="1"/>
</dbReference>
<dbReference type="InterPro" id="IPR005467">
    <property type="entry name" value="His_kinase_dom"/>
</dbReference>
<keyword evidence="11" id="KW-0812">Transmembrane</keyword>
<comment type="subcellular location">
    <subcellularLocation>
        <location evidence="2">Membrane</location>
    </subcellularLocation>
</comment>
<dbReference type="GO" id="GO:0000155">
    <property type="term" value="F:phosphorelay sensor kinase activity"/>
    <property type="evidence" value="ECO:0007669"/>
    <property type="project" value="InterPro"/>
</dbReference>
<feature type="transmembrane region" description="Helical" evidence="11">
    <location>
        <begin position="47"/>
        <end position="69"/>
    </location>
</feature>
<feature type="transmembrane region" description="Helical" evidence="11">
    <location>
        <begin position="152"/>
        <end position="173"/>
    </location>
</feature>
<keyword evidence="4" id="KW-0597">Phosphoprotein</keyword>
<evidence type="ECO:0000313" key="13">
    <source>
        <dbReference type="EMBL" id="MBB5660025.1"/>
    </source>
</evidence>
<dbReference type="SMART" id="SM00388">
    <property type="entry name" value="HisKA"/>
    <property type="match status" value="1"/>
</dbReference>
<dbReference type="CDD" id="cd00082">
    <property type="entry name" value="HisKA"/>
    <property type="match status" value="1"/>
</dbReference>
<dbReference type="Gene3D" id="3.30.565.10">
    <property type="entry name" value="Histidine kinase-like ATPase, C-terminal domain"/>
    <property type="match status" value="1"/>
</dbReference>
<feature type="transmembrane region" description="Helical" evidence="11">
    <location>
        <begin position="76"/>
        <end position="96"/>
    </location>
</feature>
<evidence type="ECO:0000256" key="7">
    <source>
        <dbReference type="ARBA" id="ARBA00022777"/>
    </source>
</evidence>
<dbReference type="SUPFAM" id="SSF55874">
    <property type="entry name" value="ATPase domain of HSP90 chaperone/DNA topoisomerase II/histidine kinase"/>
    <property type="match status" value="1"/>
</dbReference>
<protein>
    <recommendedName>
        <fullName evidence="3">histidine kinase</fullName>
        <ecNumber evidence="3">2.7.13.3</ecNumber>
    </recommendedName>
</protein>
<dbReference type="PANTHER" id="PTHR43047">
    <property type="entry name" value="TWO-COMPONENT HISTIDINE PROTEIN KINASE"/>
    <property type="match status" value="1"/>
</dbReference>
<dbReference type="Pfam" id="PF00512">
    <property type="entry name" value="HisKA"/>
    <property type="match status" value="1"/>
</dbReference>
<evidence type="ECO:0000256" key="1">
    <source>
        <dbReference type="ARBA" id="ARBA00000085"/>
    </source>
</evidence>
<evidence type="ECO:0000256" key="2">
    <source>
        <dbReference type="ARBA" id="ARBA00004370"/>
    </source>
</evidence>
<dbReference type="PRINTS" id="PR00344">
    <property type="entry name" value="BCTRLSENSOR"/>
</dbReference>
<reference evidence="13 14" key="1">
    <citation type="submission" date="2020-08" db="EMBL/GenBank/DDBJ databases">
        <title>Genomic Encyclopedia of Type Strains, Phase IV (KMG-IV): sequencing the most valuable type-strain genomes for metagenomic binning, comparative biology and taxonomic classification.</title>
        <authorList>
            <person name="Goeker M."/>
        </authorList>
    </citation>
    <scope>NUCLEOTIDE SEQUENCE [LARGE SCALE GENOMIC DNA]</scope>
    <source>
        <strain evidence="13 14">DSM 24448</strain>
    </source>
</reference>
<keyword evidence="9" id="KW-0902">Two-component regulatory system</keyword>
<dbReference type="PROSITE" id="PS50109">
    <property type="entry name" value="HIS_KIN"/>
    <property type="match status" value="1"/>
</dbReference>
<evidence type="ECO:0000256" key="6">
    <source>
        <dbReference type="ARBA" id="ARBA00022741"/>
    </source>
</evidence>
<dbReference type="EC" id="2.7.13.3" evidence="3"/>
<dbReference type="AlphaFoldDB" id="A0A7W9E7T8"/>
<keyword evidence="11" id="KW-1133">Transmembrane helix</keyword>
<evidence type="ECO:0000256" key="10">
    <source>
        <dbReference type="ARBA" id="ARBA00023136"/>
    </source>
</evidence>